<name>A0A250WWK5_9CHLO</name>
<feature type="transmembrane region" description="Helical" evidence="2">
    <location>
        <begin position="292"/>
        <end position="310"/>
    </location>
</feature>
<dbReference type="Proteomes" id="UP000232323">
    <property type="component" value="Unassembled WGS sequence"/>
</dbReference>
<evidence type="ECO:0000259" key="3">
    <source>
        <dbReference type="Pfam" id="PF02517"/>
    </source>
</evidence>
<dbReference type="PANTHER" id="PTHR43592:SF24">
    <property type="entry name" value="CAAX AMINO TERMINAL PROTEASE FAMILY PROTEIN"/>
    <property type="match status" value="1"/>
</dbReference>
<dbReference type="GO" id="GO:0080120">
    <property type="term" value="P:CAAX-box protein maturation"/>
    <property type="evidence" value="ECO:0007669"/>
    <property type="project" value="UniProtKB-ARBA"/>
</dbReference>
<evidence type="ECO:0000256" key="1">
    <source>
        <dbReference type="SAM" id="MobiDB-lite"/>
    </source>
</evidence>
<keyword evidence="2" id="KW-1133">Transmembrane helix</keyword>
<keyword evidence="2" id="KW-0472">Membrane</keyword>
<evidence type="ECO:0000313" key="5">
    <source>
        <dbReference type="Proteomes" id="UP000232323"/>
    </source>
</evidence>
<organism evidence="4 5">
    <name type="scientific">Chlamydomonas eustigma</name>
    <dbReference type="NCBI Taxonomy" id="1157962"/>
    <lineage>
        <taxon>Eukaryota</taxon>
        <taxon>Viridiplantae</taxon>
        <taxon>Chlorophyta</taxon>
        <taxon>core chlorophytes</taxon>
        <taxon>Chlorophyceae</taxon>
        <taxon>CS clade</taxon>
        <taxon>Chlamydomonadales</taxon>
        <taxon>Chlamydomonadaceae</taxon>
        <taxon>Chlamydomonas</taxon>
    </lineage>
</organism>
<feature type="compositionally biased region" description="Basic and acidic residues" evidence="1">
    <location>
        <begin position="45"/>
        <end position="86"/>
    </location>
</feature>
<proteinExistence type="predicted"/>
<feature type="region of interest" description="Disordered" evidence="1">
    <location>
        <begin position="40"/>
        <end position="98"/>
    </location>
</feature>
<gene>
    <name evidence="4" type="ORF">CEUSTIGMA_g2356.t1</name>
</gene>
<dbReference type="Pfam" id="PF02517">
    <property type="entry name" value="Rce1-like"/>
    <property type="match status" value="1"/>
</dbReference>
<sequence length="335" mass="38260">MPLLGLICQPSSCFFLQSSRPTRQFSRRSPFCVQVCKVDQPDENGDYRSKSEKEHFNSSELEIRAEHSSREKENEIEPQKFTREEGTNSQVETSTTPKTLPQVPWGVGKIMQVMVLWLLAYILIGQVAVPMLLTFMGIDRDNMSVRGHAVLHLCLDMSQLGVTLVILWRCLKDFKPRQLGLFPFRWGGGWQVVVLLSCLVFPIVDWVAQQSMGWFQSETDQWSNHMEHSLSIGDWITNMAYFCVVSLCAPVWEEAIFRGFLLASLARYIPMGAAVVVSSLLFAMCHFRLQTFLPLLMLGIVFSLVFLATRNLLPPIVLHSVWNIYVLLNLLFRPV</sequence>
<protein>
    <recommendedName>
        <fullName evidence="3">CAAX prenyl protease 2/Lysostaphin resistance protein A-like domain-containing protein</fullName>
    </recommendedName>
</protein>
<evidence type="ECO:0000256" key="2">
    <source>
        <dbReference type="SAM" id="Phobius"/>
    </source>
</evidence>
<dbReference type="InterPro" id="IPR003675">
    <property type="entry name" value="Rce1/LyrA-like_dom"/>
</dbReference>
<dbReference type="PANTHER" id="PTHR43592">
    <property type="entry name" value="CAAX AMINO TERMINAL PROTEASE"/>
    <property type="match status" value="1"/>
</dbReference>
<accession>A0A250WWK5</accession>
<feature type="domain" description="CAAX prenyl protease 2/Lysostaphin resistance protein A-like" evidence="3">
    <location>
        <begin position="238"/>
        <end position="324"/>
    </location>
</feature>
<dbReference type="OrthoDB" id="361580at2759"/>
<keyword evidence="5" id="KW-1185">Reference proteome</keyword>
<dbReference type="GO" id="GO:0004175">
    <property type="term" value="F:endopeptidase activity"/>
    <property type="evidence" value="ECO:0007669"/>
    <property type="project" value="UniProtKB-ARBA"/>
</dbReference>
<feature type="compositionally biased region" description="Polar residues" evidence="1">
    <location>
        <begin position="87"/>
        <end position="98"/>
    </location>
</feature>
<feature type="transmembrane region" description="Helical" evidence="2">
    <location>
        <begin position="114"/>
        <end position="138"/>
    </location>
</feature>
<feature type="transmembrane region" description="Helical" evidence="2">
    <location>
        <begin position="150"/>
        <end position="168"/>
    </location>
</feature>
<dbReference type="EMBL" id="BEGY01000009">
    <property type="protein sequence ID" value="GAX74910.1"/>
    <property type="molecule type" value="Genomic_DNA"/>
</dbReference>
<comment type="caution">
    <text evidence="4">The sequence shown here is derived from an EMBL/GenBank/DDBJ whole genome shotgun (WGS) entry which is preliminary data.</text>
</comment>
<dbReference type="AlphaFoldDB" id="A0A250WWK5"/>
<keyword evidence="2" id="KW-0812">Transmembrane</keyword>
<feature type="transmembrane region" description="Helical" evidence="2">
    <location>
        <begin position="316"/>
        <end position="332"/>
    </location>
</feature>
<feature type="transmembrane region" description="Helical" evidence="2">
    <location>
        <begin position="264"/>
        <end position="285"/>
    </location>
</feature>
<feature type="transmembrane region" description="Helical" evidence="2">
    <location>
        <begin position="229"/>
        <end position="252"/>
    </location>
</feature>
<feature type="transmembrane region" description="Helical" evidence="2">
    <location>
        <begin position="188"/>
        <end position="208"/>
    </location>
</feature>
<evidence type="ECO:0000313" key="4">
    <source>
        <dbReference type="EMBL" id="GAX74910.1"/>
    </source>
</evidence>
<reference evidence="4 5" key="1">
    <citation type="submission" date="2017-08" db="EMBL/GenBank/DDBJ databases">
        <title>Acidophilic green algal genome provides insights into adaptation to an acidic environment.</title>
        <authorList>
            <person name="Hirooka S."/>
            <person name="Hirose Y."/>
            <person name="Kanesaki Y."/>
            <person name="Higuchi S."/>
            <person name="Fujiwara T."/>
            <person name="Onuma R."/>
            <person name="Era A."/>
            <person name="Ohbayashi R."/>
            <person name="Uzuka A."/>
            <person name="Nozaki H."/>
            <person name="Yoshikawa H."/>
            <person name="Miyagishima S.Y."/>
        </authorList>
    </citation>
    <scope>NUCLEOTIDE SEQUENCE [LARGE SCALE GENOMIC DNA]</scope>
    <source>
        <strain evidence="4 5">NIES-2499</strain>
    </source>
</reference>